<dbReference type="EMBL" id="CP000867">
    <property type="protein sequence ID" value="ABX01385.1"/>
    <property type="molecule type" value="Genomic_DNA"/>
</dbReference>
<organism evidence="2">
    <name type="scientific">Methanococcus maripaludis (strain C6 / ATCC BAA-1332)</name>
    <dbReference type="NCBI Taxonomy" id="444158"/>
    <lineage>
        <taxon>Archaea</taxon>
        <taxon>Methanobacteriati</taxon>
        <taxon>Methanobacteriota</taxon>
        <taxon>Methanomada group</taxon>
        <taxon>Methanococci</taxon>
        <taxon>Methanococcales</taxon>
        <taxon>Methanococcaceae</taxon>
        <taxon>Methanococcus</taxon>
    </lineage>
</organism>
<protein>
    <submittedName>
        <fullName evidence="2">Uncharacterized protein</fullName>
    </submittedName>
</protein>
<feature type="transmembrane region" description="Helical" evidence="1">
    <location>
        <begin position="44"/>
        <end position="70"/>
    </location>
</feature>
<gene>
    <name evidence="2" type="ordered locus">MmarC6_0568</name>
</gene>
<proteinExistence type="predicted"/>
<keyword evidence="1" id="KW-0812">Transmembrane</keyword>
<reference evidence="2" key="1">
    <citation type="submission" date="2007-10" db="EMBL/GenBank/DDBJ databases">
        <title>Complete sequence of Methanococcus maripaludis C6.</title>
        <authorList>
            <consortium name="US DOE Joint Genome Institute"/>
            <person name="Copeland A."/>
            <person name="Lucas S."/>
            <person name="Lapidus A."/>
            <person name="Barry K."/>
            <person name="Glavina del Rio T."/>
            <person name="Dalin E."/>
            <person name="Tice H."/>
            <person name="Pitluck S."/>
            <person name="Clum A."/>
            <person name="Schmutz J."/>
            <person name="Larimer F."/>
            <person name="Land M."/>
            <person name="Hauser L."/>
            <person name="Kyrpides N."/>
            <person name="Mikhailova N."/>
            <person name="Sieprawska-Lupa M."/>
            <person name="Whitman W.B."/>
            <person name="Richardson P."/>
        </authorList>
    </citation>
    <scope>NUCLEOTIDE SEQUENCE [LARGE SCALE GENOMIC DNA]</scope>
    <source>
        <strain evidence="2">C6</strain>
    </source>
</reference>
<dbReference type="eggNOG" id="arCOG09532">
    <property type="taxonomic scope" value="Archaea"/>
</dbReference>
<dbReference type="AlphaFoldDB" id="A9A6V7"/>
<dbReference type="STRING" id="444158.MmarC6_0568"/>
<accession>A9A6V7</accession>
<keyword evidence="1" id="KW-1133">Transmembrane helix</keyword>
<keyword evidence="1" id="KW-0472">Membrane</keyword>
<sequence length="308" mass="36328">MFNIKIFQKYIKYIFPAVIVTFAIFSFVIYQLDTHLLNQIFPLLGYITLFFTIISCLITILVATATLANVNLTRLHIEKDYQPHLILDVGTVSSEDIEEDLVENIGYNLFTIYQGKPLDNFINFGFKLRNIGKNPALNCKYKYNFDYIGFYDEIIKLNKKLDEPLKIRSLDHVEDIFHAVDEYNHALLKKEILLPKGLDEEYLIYYVLPEGTPNINYPELYFKYYMMYFNTWTLLKLIEFKRNPKMDKREILNVPYEVKIDLKYYNKLDIEYPVKYTLKVLGKIIYGSSKDNVTGYKVICSFYVNGGH</sequence>
<evidence type="ECO:0000313" key="2">
    <source>
        <dbReference type="EMBL" id="ABX01385.1"/>
    </source>
</evidence>
<feature type="transmembrane region" description="Helical" evidence="1">
    <location>
        <begin position="12"/>
        <end position="32"/>
    </location>
</feature>
<dbReference type="OrthoDB" id="385791at2157"/>
<name>A9A6V7_METM6</name>
<evidence type="ECO:0000256" key="1">
    <source>
        <dbReference type="SAM" id="Phobius"/>
    </source>
</evidence>
<dbReference type="HOGENOM" id="CLU_901981_0_0_2"/>
<dbReference type="KEGG" id="mmx:MmarC6_0568"/>